<dbReference type="GeneID" id="35401761"/>
<dbReference type="STRING" id="1279085.S0EGW6"/>
<feature type="compositionally biased region" description="Low complexity" evidence="1">
    <location>
        <begin position="152"/>
        <end position="161"/>
    </location>
</feature>
<organism evidence="2 3">
    <name type="scientific">Gibberella fujikuroi (strain CBS 195.34 / IMI 58289 / NRRL A-6831)</name>
    <name type="common">Bakanae and foot rot disease fungus</name>
    <name type="synonym">Fusarium fujikuroi</name>
    <dbReference type="NCBI Taxonomy" id="1279085"/>
    <lineage>
        <taxon>Eukaryota</taxon>
        <taxon>Fungi</taxon>
        <taxon>Dikarya</taxon>
        <taxon>Ascomycota</taxon>
        <taxon>Pezizomycotina</taxon>
        <taxon>Sordariomycetes</taxon>
        <taxon>Hypocreomycetidae</taxon>
        <taxon>Hypocreales</taxon>
        <taxon>Nectriaceae</taxon>
        <taxon>Fusarium</taxon>
        <taxon>Fusarium fujikuroi species complex</taxon>
    </lineage>
</organism>
<dbReference type="AlphaFoldDB" id="S0EGW6"/>
<dbReference type="RefSeq" id="XP_023433702.1">
    <property type="nucleotide sequence ID" value="XM_023581032.1"/>
</dbReference>
<gene>
    <name evidence="2" type="ORF">FFUJ_08285</name>
</gene>
<dbReference type="EMBL" id="HF679029">
    <property type="protein sequence ID" value="CCT71623.1"/>
    <property type="molecule type" value="Genomic_DNA"/>
</dbReference>
<evidence type="ECO:0000313" key="2">
    <source>
        <dbReference type="EMBL" id="CCT71623.1"/>
    </source>
</evidence>
<keyword evidence="3" id="KW-1185">Reference proteome</keyword>
<dbReference type="VEuPathDB" id="FungiDB:FFUJ_08285"/>
<dbReference type="HOGENOM" id="CLU_1115821_0_0_1"/>
<dbReference type="Proteomes" id="UP000016800">
    <property type="component" value="Chromosome VII"/>
</dbReference>
<evidence type="ECO:0000313" key="3">
    <source>
        <dbReference type="Proteomes" id="UP000016800"/>
    </source>
</evidence>
<protein>
    <submittedName>
        <fullName evidence="2">Uncharacterized protein</fullName>
    </submittedName>
</protein>
<sequence length="249" mass="26645">MPFHLFICSLPFIAPSVKKAKFKVRKFMAKIKVRRLLAKDVKADNEHGLSVSNECARICNAFVGSAPESSTDNQLAGAFGNMALQQGPRGVDRGRHQSFFALNAPQGNPFAAAGAASMPFPTSLQQQPFTGQHFGPPGASNSLERVCKPKASSSSSLGSSLAPQARRTAWHSPTQTASAGLIRAKVPAGMVVALVDSPRALVALESQLVRLCEICTVCLGLNVVQVIAYSVELAHSFELRLQRNRDFDG</sequence>
<proteinExistence type="predicted"/>
<feature type="region of interest" description="Disordered" evidence="1">
    <location>
        <begin position="140"/>
        <end position="172"/>
    </location>
</feature>
<name>S0EGW6_GIBF5</name>
<accession>S0EGW6</accession>
<reference evidence="3" key="1">
    <citation type="journal article" date="2013" name="PLoS Pathog.">
        <title>Deciphering the cryptic genome: genome-wide analyses of the rice pathogen Fusarium fujikuroi reveal complex regulation of secondary metabolism and novel metabolites.</title>
        <authorList>
            <person name="Wiemann P."/>
            <person name="Sieber C.M."/>
            <person name="von Bargen K.W."/>
            <person name="Studt L."/>
            <person name="Niehaus E.M."/>
            <person name="Espino J.J."/>
            <person name="Huss K."/>
            <person name="Michielse C.B."/>
            <person name="Albermann S."/>
            <person name="Wagner D."/>
            <person name="Bergner S.V."/>
            <person name="Connolly L.R."/>
            <person name="Fischer A."/>
            <person name="Reuter G."/>
            <person name="Kleigrewe K."/>
            <person name="Bald T."/>
            <person name="Wingfield B.D."/>
            <person name="Ophir R."/>
            <person name="Freeman S."/>
            <person name="Hippler M."/>
            <person name="Smith K.M."/>
            <person name="Brown D.W."/>
            <person name="Proctor R.H."/>
            <person name="Munsterkotter M."/>
            <person name="Freitag M."/>
            <person name="Humpf H.U."/>
            <person name="Guldener U."/>
            <person name="Tudzynski B."/>
        </authorList>
    </citation>
    <scope>NUCLEOTIDE SEQUENCE [LARGE SCALE GENOMIC DNA]</scope>
    <source>
        <strain evidence="3">CBS 195.34 / IMI 58289 / NRRL A-6831</strain>
    </source>
</reference>
<evidence type="ECO:0000256" key="1">
    <source>
        <dbReference type="SAM" id="MobiDB-lite"/>
    </source>
</evidence>